<evidence type="ECO:0000313" key="5">
    <source>
        <dbReference type="EMBL" id="MFC3965212.1"/>
    </source>
</evidence>
<accession>A0ABV8E101</accession>
<dbReference type="PANTHER" id="PTHR48081:SF8">
    <property type="entry name" value="ALPHA_BETA HYDROLASE FOLD-3 DOMAIN-CONTAINING PROTEIN-RELATED"/>
    <property type="match status" value="1"/>
</dbReference>
<dbReference type="InterPro" id="IPR029058">
    <property type="entry name" value="AB_hydrolase_fold"/>
</dbReference>
<dbReference type="Proteomes" id="UP001595696">
    <property type="component" value="Unassembled WGS sequence"/>
</dbReference>
<reference evidence="6" key="1">
    <citation type="journal article" date="2019" name="Int. J. Syst. Evol. Microbiol.">
        <title>The Global Catalogue of Microorganisms (GCM) 10K type strain sequencing project: providing services to taxonomists for standard genome sequencing and annotation.</title>
        <authorList>
            <consortium name="The Broad Institute Genomics Platform"/>
            <consortium name="The Broad Institute Genome Sequencing Center for Infectious Disease"/>
            <person name="Wu L."/>
            <person name="Ma J."/>
        </authorList>
    </citation>
    <scope>NUCLEOTIDE SEQUENCE [LARGE SCALE GENOMIC DNA]</scope>
    <source>
        <strain evidence="6">CGMCC 4.7330</strain>
    </source>
</reference>
<evidence type="ECO:0000256" key="2">
    <source>
        <dbReference type="ARBA" id="ARBA00022801"/>
    </source>
</evidence>
<gene>
    <name evidence="5" type="ORF">ACFO0B_24765</name>
</gene>
<keyword evidence="2 5" id="KW-0378">Hydrolase</keyword>
<dbReference type="PROSITE" id="PS01173">
    <property type="entry name" value="LIPASE_GDXG_HIS"/>
    <property type="match status" value="1"/>
</dbReference>
<dbReference type="Pfam" id="PF07859">
    <property type="entry name" value="Abhydrolase_3"/>
    <property type="match status" value="1"/>
</dbReference>
<feature type="domain" description="Alpha/beta hydrolase fold-3" evidence="4">
    <location>
        <begin position="124"/>
        <end position="330"/>
    </location>
</feature>
<dbReference type="Gene3D" id="3.40.50.1820">
    <property type="entry name" value="alpha/beta hydrolase"/>
    <property type="match status" value="1"/>
</dbReference>
<dbReference type="PANTHER" id="PTHR48081">
    <property type="entry name" value="AB HYDROLASE SUPERFAMILY PROTEIN C4A8.06C"/>
    <property type="match status" value="1"/>
</dbReference>
<organism evidence="5 6">
    <name type="scientific">Nocardia jiangsuensis</name>
    <dbReference type="NCBI Taxonomy" id="1691563"/>
    <lineage>
        <taxon>Bacteria</taxon>
        <taxon>Bacillati</taxon>
        <taxon>Actinomycetota</taxon>
        <taxon>Actinomycetes</taxon>
        <taxon>Mycobacteriales</taxon>
        <taxon>Nocardiaceae</taxon>
        <taxon>Nocardia</taxon>
    </lineage>
</organism>
<evidence type="ECO:0000256" key="1">
    <source>
        <dbReference type="ARBA" id="ARBA00010515"/>
    </source>
</evidence>
<comment type="similarity">
    <text evidence="1">Belongs to the 'GDXG' lipolytic enzyme family.</text>
</comment>
<dbReference type="RefSeq" id="WP_378614964.1">
    <property type="nucleotide sequence ID" value="NZ_JBHSAX010000019.1"/>
</dbReference>
<evidence type="ECO:0000256" key="3">
    <source>
        <dbReference type="SAM" id="MobiDB-lite"/>
    </source>
</evidence>
<feature type="compositionally biased region" description="Low complexity" evidence="3">
    <location>
        <begin position="8"/>
        <end position="22"/>
    </location>
</feature>
<sequence length="362" mass="38496">MRRQQRNSDAGPAGRGARSASATMRRLLALPPRWKRRIAGPAVHRDGLELDLDTQLLLRINSAWPRPRLDPVTSPPRMRTAARRMAAIGAGRAIAMSVTDITVAGAETPLRARVYTPGATDTVLVWFHGGGWIAGDLDTHDGLCRALAAGTATTVVSVAYRLAPEHPYPAPVDDAYAAYLDIVGRAAEFGAAPERIAVGGDSAGGHLAALIAQRTVHRDAPGPLAQLLLYPVTDLTGSCPSRRTLARGFELTHTDLEFFARCLLPPAVDRAAPEVSPLAAPNPAGVAPALIVTAGFDPLRDEGARYARHLREHGVPATEHRFDGYTHGFANNRLAFGPAVDRIAELFAATLTDIAPRSRAAG</sequence>
<dbReference type="GO" id="GO:0016787">
    <property type="term" value="F:hydrolase activity"/>
    <property type="evidence" value="ECO:0007669"/>
    <property type="project" value="UniProtKB-KW"/>
</dbReference>
<dbReference type="InterPro" id="IPR050300">
    <property type="entry name" value="GDXG_lipolytic_enzyme"/>
</dbReference>
<comment type="caution">
    <text evidence="5">The sequence shown here is derived from an EMBL/GenBank/DDBJ whole genome shotgun (WGS) entry which is preliminary data.</text>
</comment>
<dbReference type="InterPro" id="IPR002168">
    <property type="entry name" value="Lipase_GDXG_HIS_AS"/>
</dbReference>
<dbReference type="InterPro" id="IPR013094">
    <property type="entry name" value="AB_hydrolase_3"/>
</dbReference>
<name>A0ABV8E101_9NOCA</name>
<protein>
    <submittedName>
        <fullName evidence="5">Alpha/beta hydrolase</fullName>
    </submittedName>
</protein>
<proteinExistence type="inferred from homology"/>
<evidence type="ECO:0000259" key="4">
    <source>
        <dbReference type="Pfam" id="PF07859"/>
    </source>
</evidence>
<dbReference type="SUPFAM" id="SSF53474">
    <property type="entry name" value="alpha/beta-Hydrolases"/>
    <property type="match status" value="1"/>
</dbReference>
<keyword evidence="6" id="KW-1185">Reference proteome</keyword>
<feature type="region of interest" description="Disordered" evidence="3">
    <location>
        <begin position="1"/>
        <end position="22"/>
    </location>
</feature>
<dbReference type="EMBL" id="JBHSAX010000019">
    <property type="protein sequence ID" value="MFC3965212.1"/>
    <property type="molecule type" value="Genomic_DNA"/>
</dbReference>
<evidence type="ECO:0000313" key="6">
    <source>
        <dbReference type="Proteomes" id="UP001595696"/>
    </source>
</evidence>